<dbReference type="Proteomes" id="UP000828575">
    <property type="component" value="Segment"/>
</dbReference>
<sequence>MVLNQKQSPCRKVRGFSFVLNTEKPALSEETRAWFEDYV</sequence>
<accession>A0AAE7VSQ1</accession>
<protein>
    <submittedName>
        <fullName evidence="1">Uncharacterized protein</fullName>
    </submittedName>
</protein>
<proteinExistence type="predicted"/>
<dbReference type="RefSeq" id="YP_011992068.1">
    <property type="nucleotide sequence ID" value="NC_105113.1"/>
</dbReference>
<gene>
    <name evidence="1" type="ORF">bas26_0082</name>
</gene>
<dbReference type="EMBL" id="MZ501072">
    <property type="protein sequence ID" value="QXV79688.1"/>
    <property type="molecule type" value="Genomic_DNA"/>
</dbReference>
<keyword evidence="2" id="KW-1185">Reference proteome</keyword>
<reference evidence="2" key="1">
    <citation type="journal article" date="2021" name="PLoS Biol.">
        <title>Systematic exploration of Escherichia coli phage-host interactions with the BASEL phage collection.</title>
        <authorList>
            <person name="Maffei E."/>
            <person name="Shaidullina A."/>
            <person name="Burkolter M."/>
            <person name="Heyer Y."/>
            <person name="Estermann F."/>
            <person name="Druelle V."/>
            <person name="Sauer P."/>
            <person name="Willi L."/>
            <person name="Michaelis S."/>
            <person name="Hilbi H."/>
            <person name="Thaler D.S."/>
            <person name="Harms A."/>
        </authorList>
    </citation>
    <scope>NUCLEOTIDE SEQUENCE [LARGE SCALE GENOMIC DNA]</scope>
    <source>
        <strain evidence="2">Bas26</strain>
    </source>
</reference>
<name>A0AAE7VSQ1_9CAUD</name>
<evidence type="ECO:0000313" key="2">
    <source>
        <dbReference type="Proteomes" id="UP000828575"/>
    </source>
</evidence>
<evidence type="ECO:0000313" key="1">
    <source>
        <dbReference type="EMBL" id="QXV79688.1"/>
    </source>
</evidence>
<organism evidence="1 2">
    <name type="scientific">Escherichia phage GreteKellenberger</name>
    <dbReference type="NCBI Taxonomy" id="2851990"/>
    <lineage>
        <taxon>Viruses</taxon>
        <taxon>Duplodnaviria</taxon>
        <taxon>Heunggongvirae</taxon>
        <taxon>Uroviricota</taxon>
        <taxon>Caudoviricetes</taxon>
        <taxon>Demerecviridae</taxon>
        <taxon>Markadamsvirinae</taxon>
        <taxon>Epseptimavirus</taxon>
        <taxon>Epseptimavirus gretekellenberger</taxon>
    </lineage>
</organism>
<dbReference type="GeneID" id="300198360"/>